<feature type="transmembrane region" description="Helical" evidence="1">
    <location>
        <begin position="12"/>
        <end position="36"/>
    </location>
</feature>
<feature type="domain" description="SHOCT" evidence="2">
    <location>
        <begin position="60"/>
        <end position="85"/>
    </location>
</feature>
<evidence type="ECO:0000313" key="4">
    <source>
        <dbReference type="Proteomes" id="UP000198928"/>
    </source>
</evidence>
<keyword evidence="4" id="KW-1185">Reference proteome</keyword>
<name>A0A1I4LKL3_9ACTN</name>
<dbReference type="OrthoDB" id="3748887at2"/>
<reference evidence="4" key="1">
    <citation type="submission" date="2016-10" db="EMBL/GenBank/DDBJ databases">
        <authorList>
            <person name="Varghese N."/>
            <person name="Submissions S."/>
        </authorList>
    </citation>
    <scope>NUCLEOTIDE SEQUENCE [LARGE SCALE GENOMIC DNA]</scope>
    <source>
        <strain evidence="4">PL19</strain>
    </source>
</reference>
<evidence type="ECO:0000259" key="2">
    <source>
        <dbReference type="Pfam" id="PF09851"/>
    </source>
</evidence>
<dbReference type="Proteomes" id="UP000198928">
    <property type="component" value="Unassembled WGS sequence"/>
</dbReference>
<keyword evidence="1" id="KW-1133">Transmembrane helix</keyword>
<dbReference type="RefSeq" id="WP_093852431.1">
    <property type="nucleotide sequence ID" value="NZ_FOSG01000032.1"/>
</dbReference>
<gene>
    <name evidence="3" type="ORF">SAMN05192584_1325</name>
</gene>
<proteinExistence type="predicted"/>
<dbReference type="Pfam" id="PF09851">
    <property type="entry name" value="SHOCT"/>
    <property type="match status" value="1"/>
</dbReference>
<keyword evidence="1" id="KW-0812">Transmembrane</keyword>
<evidence type="ECO:0000313" key="3">
    <source>
        <dbReference type="EMBL" id="SFL91638.1"/>
    </source>
</evidence>
<dbReference type="EMBL" id="FOSG01000032">
    <property type="protein sequence ID" value="SFL91638.1"/>
    <property type="molecule type" value="Genomic_DNA"/>
</dbReference>
<accession>A0A1I4LKL3</accession>
<sequence length="94" mass="10383">MMFWNGHGVSGWEWFAMSAGMILFWVLVITAAVLLFRALDRPRQSPRAPQGPGTPGVSSAERLLAERFARGEIDEEEYRGRLAVLHSSGPPAKS</sequence>
<dbReference type="InterPro" id="IPR018649">
    <property type="entry name" value="SHOCT"/>
</dbReference>
<dbReference type="AlphaFoldDB" id="A0A1I4LKL3"/>
<evidence type="ECO:0000256" key="1">
    <source>
        <dbReference type="SAM" id="Phobius"/>
    </source>
</evidence>
<keyword evidence="1" id="KW-0472">Membrane</keyword>
<organism evidence="3 4">
    <name type="scientific">Streptomyces pini</name>
    <dbReference type="NCBI Taxonomy" id="1520580"/>
    <lineage>
        <taxon>Bacteria</taxon>
        <taxon>Bacillati</taxon>
        <taxon>Actinomycetota</taxon>
        <taxon>Actinomycetes</taxon>
        <taxon>Kitasatosporales</taxon>
        <taxon>Streptomycetaceae</taxon>
        <taxon>Streptomyces</taxon>
    </lineage>
</organism>
<protein>
    <submittedName>
        <fullName evidence="3">Putative membrane protein</fullName>
    </submittedName>
</protein>